<accession>A0ABD2X7F0</accession>
<feature type="region of interest" description="Disordered" evidence="1">
    <location>
        <begin position="33"/>
        <end position="87"/>
    </location>
</feature>
<evidence type="ECO:0000313" key="3">
    <source>
        <dbReference type="Proteomes" id="UP001627154"/>
    </source>
</evidence>
<dbReference type="AlphaFoldDB" id="A0ABD2X7F0"/>
<evidence type="ECO:0000313" key="2">
    <source>
        <dbReference type="EMBL" id="KAL3400782.1"/>
    </source>
</evidence>
<reference evidence="2 3" key="1">
    <citation type="journal article" date="2024" name="bioRxiv">
        <title>A reference genome for Trichogramma kaykai: A tiny desert-dwelling parasitoid wasp with competing sex-ratio distorters.</title>
        <authorList>
            <person name="Culotta J."/>
            <person name="Lindsey A.R."/>
        </authorList>
    </citation>
    <scope>NUCLEOTIDE SEQUENCE [LARGE SCALE GENOMIC DNA]</scope>
    <source>
        <strain evidence="2 3">KSX58</strain>
    </source>
</reference>
<name>A0ABD2X7F0_9HYME</name>
<dbReference type="Proteomes" id="UP001627154">
    <property type="component" value="Unassembled WGS sequence"/>
</dbReference>
<dbReference type="EMBL" id="JBJJXI010000050">
    <property type="protein sequence ID" value="KAL3400782.1"/>
    <property type="molecule type" value="Genomic_DNA"/>
</dbReference>
<organism evidence="2 3">
    <name type="scientific">Trichogramma kaykai</name>
    <dbReference type="NCBI Taxonomy" id="54128"/>
    <lineage>
        <taxon>Eukaryota</taxon>
        <taxon>Metazoa</taxon>
        <taxon>Ecdysozoa</taxon>
        <taxon>Arthropoda</taxon>
        <taxon>Hexapoda</taxon>
        <taxon>Insecta</taxon>
        <taxon>Pterygota</taxon>
        <taxon>Neoptera</taxon>
        <taxon>Endopterygota</taxon>
        <taxon>Hymenoptera</taxon>
        <taxon>Apocrita</taxon>
        <taxon>Proctotrupomorpha</taxon>
        <taxon>Chalcidoidea</taxon>
        <taxon>Trichogrammatidae</taxon>
        <taxon>Trichogramma</taxon>
    </lineage>
</organism>
<gene>
    <name evidence="2" type="ORF">TKK_005927</name>
</gene>
<keyword evidence="3" id="KW-1185">Reference proteome</keyword>
<comment type="caution">
    <text evidence="2">The sequence shown here is derived from an EMBL/GenBank/DDBJ whole genome shotgun (WGS) entry which is preliminary data.</text>
</comment>
<feature type="compositionally biased region" description="Basic and acidic residues" evidence="1">
    <location>
        <begin position="33"/>
        <end position="46"/>
    </location>
</feature>
<protein>
    <submittedName>
        <fullName evidence="2">Uncharacterized protein</fullName>
    </submittedName>
</protein>
<proteinExistence type="predicted"/>
<sequence>MPKKSKREREPEERLERLLKKVKKLNAEVENVKAGLDKGDDGENKVPLDPLSPEIIESEEKTIQKEDDENIDDDNWNKIIGEDPSSAKGEKLSVKEDLLKIWQYLCRDGMSKEKEEALIEKYQTLEKLAPPDLNPQLDSILKETAKKRDKYMLSVQKTAAQGLSIIGSIMTNIYRICQASGSF</sequence>
<evidence type="ECO:0000256" key="1">
    <source>
        <dbReference type="SAM" id="MobiDB-lite"/>
    </source>
</evidence>